<evidence type="ECO:0000256" key="8">
    <source>
        <dbReference type="ARBA" id="ARBA00037948"/>
    </source>
</evidence>
<keyword evidence="2" id="KW-0479">Metal-binding</keyword>
<feature type="region of interest" description="Disordered" evidence="10">
    <location>
        <begin position="56"/>
        <end position="90"/>
    </location>
</feature>
<evidence type="ECO:0000256" key="2">
    <source>
        <dbReference type="ARBA" id="ARBA00022723"/>
    </source>
</evidence>
<keyword evidence="6" id="KW-0238">DNA-binding</keyword>
<evidence type="ECO:0000256" key="6">
    <source>
        <dbReference type="ARBA" id="ARBA00023125"/>
    </source>
</evidence>
<reference evidence="12" key="1">
    <citation type="submission" date="2024-06" db="EMBL/GenBank/DDBJ databases">
        <authorList>
            <person name="Liu X."/>
            <person name="Lenzi L."/>
            <person name="Haldenby T S."/>
            <person name="Uol C."/>
        </authorList>
    </citation>
    <scope>NUCLEOTIDE SEQUENCE</scope>
</reference>
<evidence type="ECO:0000256" key="9">
    <source>
        <dbReference type="PROSITE-ProRule" id="PRU00042"/>
    </source>
</evidence>
<proteinExistence type="inferred from homology"/>
<dbReference type="GO" id="GO:0005634">
    <property type="term" value="C:nucleus"/>
    <property type="evidence" value="ECO:0007669"/>
    <property type="project" value="UniProtKB-SubCell"/>
</dbReference>
<evidence type="ECO:0000313" key="12">
    <source>
        <dbReference type="EMBL" id="CAL5136062.1"/>
    </source>
</evidence>
<feature type="region of interest" description="Disordered" evidence="10">
    <location>
        <begin position="611"/>
        <end position="640"/>
    </location>
</feature>
<evidence type="ECO:0000256" key="7">
    <source>
        <dbReference type="ARBA" id="ARBA00023242"/>
    </source>
</evidence>
<evidence type="ECO:0000256" key="3">
    <source>
        <dbReference type="ARBA" id="ARBA00022737"/>
    </source>
</evidence>
<name>A0AAV2TF38_CALDB</name>
<keyword evidence="7" id="KW-0539">Nucleus</keyword>
<keyword evidence="4 9" id="KW-0863">Zinc-finger</keyword>
<dbReference type="PROSITE" id="PS00028">
    <property type="entry name" value="ZINC_FINGER_C2H2_1"/>
    <property type="match status" value="4"/>
</dbReference>
<organism evidence="12 13">
    <name type="scientific">Calicophoron daubneyi</name>
    <name type="common">Rumen fluke</name>
    <name type="synonym">Paramphistomum daubneyi</name>
    <dbReference type="NCBI Taxonomy" id="300641"/>
    <lineage>
        <taxon>Eukaryota</taxon>
        <taxon>Metazoa</taxon>
        <taxon>Spiralia</taxon>
        <taxon>Lophotrochozoa</taxon>
        <taxon>Platyhelminthes</taxon>
        <taxon>Trematoda</taxon>
        <taxon>Digenea</taxon>
        <taxon>Plagiorchiida</taxon>
        <taxon>Pronocephalata</taxon>
        <taxon>Paramphistomoidea</taxon>
        <taxon>Paramphistomidae</taxon>
        <taxon>Calicophoron</taxon>
    </lineage>
</organism>
<feature type="region of interest" description="Disordered" evidence="10">
    <location>
        <begin position="378"/>
        <end position="452"/>
    </location>
</feature>
<feature type="domain" description="C2H2-type" evidence="11">
    <location>
        <begin position="567"/>
        <end position="594"/>
    </location>
</feature>
<sequence length="640" mass="71545">MFHLPGSLADTMNPLGFIGSGFEEISPMEDRLTYLTQYYQQMMMGAFSPVANLHKSREMGSEKSDQPPKDTLRHTQEGADRNSREPNVFPTAMNQDSVQKISDFFQLYLQRRSAPVVDIQRVLFQPQSPDLYSPRRVATHEDHQSSFGKSVSSGCWMDVSAVSASGIERSSTAPSLGFYPNTVPKLTDTLPPFYKDRLEKTGPLDVVDLHNDGKPQRNNTHPHFNETTLMQLNNLLHLVIGNPDQAHCFPNAGYSYGPNNPSKCENPQVPCPMNSHLRSRTEVWEKPPCSFTNPATTARCRTVAGKANPSKMRRTSPSQIKLKKHNISFSIPNLIDQPEETESIPVVRSQVLERIRAVPELYRCQICTRSYSTQTGLARHQAHKHPNKWLEEKSSAGQFPTDKGNENSSTEISSFTVVPNGRYHTSSGSNESDSFTSQRSDQSQPPLLPTDLPHVRQFSSLPSVLPSIGNTRNLDSPHGRSDRPFCCHLCAKIYYSMSALKMHVRTHTLPCKCNLCGKAFSRMWLLNGHLRTHTGEKPFACAICARAFADRSNLRAHMQTHSEVKRYRCARCSKTFSRMGLLTKHQMSSCGAMMNNGLSSIDKQSNEDLIDSDTSTSPLISPVSKIRSSPQSLGFDHNGC</sequence>
<dbReference type="InterPro" id="IPR036236">
    <property type="entry name" value="Znf_C2H2_sf"/>
</dbReference>
<dbReference type="AlphaFoldDB" id="A0AAV2TF38"/>
<evidence type="ECO:0000256" key="4">
    <source>
        <dbReference type="ARBA" id="ARBA00022771"/>
    </source>
</evidence>
<feature type="domain" description="C2H2-type" evidence="11">
    <location>
        <begin position="539"/>
        <end position="566"/>
    </location>
</feature>
<dbReference type="PANTHER" id="PTHR24388">
    <property type="entry name" value="ZINC FINGER PROTEIN"/>
    <property type="match status" value="1"/>
</dbReference>
<dbReference type="PANTHER" id="PTHR24388:SF54">
    <property type="entry name" value="PROTEIN ESCARGOT"/>
    <property type="match status" value="1"/>
</dbReference>
<dbReference type="PROSITE" id="PS50157">
    <property type="entry name" value="ZINC_FINGER_C2H2_2"/>
    <property type="match status" value="5"/>
</dbReference>
<dbReference type="FunFam" id="3.30.160.60:FF:000207">
    <property type="entry name" value="zinc finger protein SNAI2"/>
    <property type="match status" value="1"/>
</dbReference>
<dbReference type="Gene3D" id="3.30.160.60">
    <property type="entry name" value="Classic Zinc Finger"/>
    <property type="match status" value="4"/>
</dbReference>
<evidence type="ECO:0000256" key="1">
    <source>
        <dbReference type="ARBA" id="ARBA00004123"/>
    </source>
</evidence>
<gene>
    <name evidence="12" type="ORF">CDAUBV1_LOCUS10154</name>
</gene>
<feature type="domain" description="C2H2-type" evidence="11">
    <location>
        <begin position="485"/>
        <end position="508"/>
    </location>
</feature>
<keyword evidence="5" id="KW-0862">Zinc</keyword>
<evidence type="ECO:0000313" key="13">
    <source>
        <dbReference type="Proteomes" id="UP001497525"/>
    </source>
</evidence>
<dbReference type="FunFam" id="3.30.160.60:FF:000260">
    <property type="entry name" value="Spalt-like transcription factor 1"/>
    <property type="match status" value="1"/>
</dbReference>
<feature type="compositionally biased region" description="Polar residues" evidence="10">
    <location>
        <begin position="406"/>
        <end position="445"/>
    </location>
</feature>
<dbReference type="InterPro" id="IPR050527">
    <property type="entry name" value="Snail/Krueppel_Znf"/>
</dbReference>
<dbReference type="GO" id="GO:0008270">
    <property type="term" value="F:zinc ion binding"/>
    <property type="evidence" value="ECO:0007669"/>
    <property type="project" value="UniProtKB-KW"/>
</dbReference>
<dbReference type="Pfam" id="PF00096">
    <property type="entry name" value="zf-C2H2"/>
    <property type="match status" value="4"/>
</dbReference>
<feature type="domain" description="C2H2-type" evidence="11">
    <location>
        <begin position="362"/>
        <end position="390"/>
    </location>
</feature>
<dbReference type="SUPFAM" id="SSF57667">
    <property type="entry name" value="beta-beta-alpha zinc fingers"/>
    <property type="match status" value="3"/>
</dbReference>
<comment type="similarity">
    <text evidence="8">Belongs to the snail C2H2-type zinc-finger protein family.</text>
</comment>
<evidence type="ECO:0000259" key="11">
    <source>
        <dbReference type="PROSITE" id="PS50157"/>
    </source>
</evidence>
<dbReference type="FunFam" id="3.30.160.60:FF:000043">
    <property type="entry name" value="Scratch family zinc finger 2"/>
    <property type="match status" value="1"/>
</dbReference>
<keyword evidence="3" id="KW-0677">Repeat</keyword>
<comment type="caution">
    <text evidence="12">The sequence shown here is derived from an EMBL/GenBank/DDBJ whole genome shotgun (WGS) entry which is preliminary data.</text>
</comment>
<evidence type="ECO:0000256" key="10">
    <source>
        <dbReference type="SAM" id="MobiDB-lite"/>
    </source>
</evidence>
<feature type="compositionally biased region" description="Basic and acidic residues" evidence="10">
    <location>
        <begin position="56"/>
        <end position="84"/>
    </location>
</feature>
<comment type="subcellular location">
    <subcellularLocation>
        <location evidence="1">Nucleus</location>
    </subcellularLocation>
</comment>
<dbReference type="SMART" id="SM00355">
    <property type="entry name" value="ZnF_C2H2"/>
    <property type="match status" value="5"/>
</dbReference>
<dbReference type="InterPro" id="IPR013087">
    <property type="entry name" value="Znf_C2H2_type"/>
</dbReference>
<dbReference type="GO" id="GO:0000978">
    <property type="term" value="F:RNA polymerase II cis-regulatory region sequence-specific DNA binding"/>
    <property type="evidence" value="ECO:0007669"/>
    <property type="project" value="TreeGrafter"/>
</dbReference>
<dbReference type="GO" id="GO:0000981">
    <property type="term" value="F:DNA-binding transcription factor activity, RNA polymerase II-specific"/>
    <property type="evidence" value="ECO:0007669"/>
    <property type="project" value="TreeGrafter"/>
</dbReference>
<dbReference type="Proteomes" id="UP001497525">
    <property type="component" value="Unassembled WGS sequence"/>
</dbReference>
<feature type="domain" description="C2H2-type" evidence="11">
    <location>
        <begin position="511"/>
        <end position="538"/>
    </location>
</feature>
<accession>A0AAV2TF38</accession>
<evidence type="ECO:0000256" key="5">
    <source>
        <dbReference type="ARBA" id="ARBA00022833"/>
    </source>
</evidence>
<protein>
    <recommendedName>
        <fullName evidence="11">C2H2-type domain-containing protein</fullName>
    </recommendedName>
</protein>
<dbReference type="EMBL" id="CAXLJL010000290">
    <property type="protein sequence ID" value="CAL5136062.1"/>
    <property type="molecule type" value="Genomic_DNA"/>
</dbReference>